<dbReference type="InterPro" id="IPR029016">
    <property type="entry name" value="GAF-like_dom_sf"/>
</dbReference>
<dbReference type="EMBL" id="BART01031382">
    <property type="protein sequence ID" value="GAH13767.1"/>
    <property type="molecule type" value="Genomic_DNA"/>
</dbReference>
<sequence>PTRSWREFVRISTVGLVLIFCTGWFCFLYSVGKVEIVYSYLYYIPIVVAAFFYGIPGGFVVSAFTAVAYSILVSASGIRFTLAEIFPGIGSFIVIGLLTGLLSTHLVRSRKELADEVSHLTMVTDAGLAVTSTLHVKEVLEIIMGKIVQALSCEVGVILLLDPESELLTIEAFHGIGREMAEGTKPTRAEN</sequence>
<keyword evidence="1" id="KW-0472">Membrane</keyword>
<name>X1D0T8_9ZZZZ</name>
<feature type="non-terminal residue" evidence="2">
    <location>
        <position position="1"/>
    </location>
</feature>
<protein>
    <submittedName>
        <fullName evidence="2">Uncharacterized protein</fullName>
    </submittedName>
</protein>
<reference evidence="2" key="1">
    <citation type="journal article" date="2014" name="Front. Microbiol.">
        <title>High frequency of phylogenetically diverse reductive dehalogenase-homologous genes in deep subseafloor sedimentary metagenomes.</title>
        <authorList>
            <person name="Kawai M."/>
            <person name="Futagami T."/>
            <person name="Toyoda A."/>
            <person name="Takaki Y."/>
            <person name="Nishi S."/>
            <person name="Hori S."/>
            <person name="Arai W."/>
            <person name="Tsubouchi T."/>
            <person name="Morono Y."/>
            <person name="Uchiyama I."/>
            <person name="Ito T."/>
            <person name="Fujiyama A."/>
            <person name="Inagaki F."/>
            <person name="Takami H."/>
        </authorList>
    </citation>
    <scope>NUCLEOTIDE SEQUENCE</scope>
    <source>
        <strain evidence="2">Expedition CK06-06</strain>
    </source>
</reference>
<feature type="transmembrane region" description="Helical" evidence="1">
    <location>
        <begin position="12"/>
        <end position="31"/>
    </location>
</feature>
<evidence type="ECO:0000256" key="1">
    <source>
        <dbReference type="SAM" id="Phobius"/>
    </source>
</evidence>
<evidence type="ECO:0000313" key="2">
    <source>
        <dbReference type="EMBL" id="GAH13767.1"/>
    </source>
</evidence>
<feature type="transmembrane region" description="Helical" evidence="1">
    <location>
        <begin position="43"/>
        <end position="72"/>
    </location>
</feature>
<dbReference type="AlphaFoldDB" id="X1D0T8"/>
<keyword evidence="1" id="KW-0812">Transmembrane</keyword>
<gene>
    <name evidence="2" type="ORF">S01H4_54517</name>
</gene>
<feature type="transmembrane region" description="Helical" evidence="1">
    <location>
        <begin position="78"/>
        <end position="102"/>
    </location>
</feature>
<accession>X1D0T8</accession>
<keyword evidence="1" id="KW-1133">Transmembrane helix</keyword>
<proteinExistence type="predicted"/>
<dbReference type="Gene3D" id="3.30.450.40">
    <property type="match status" value="1"/>
</dbReference>
<comment type="caution">
    <text evidence="2">The sequence shown here is derived from an EMBL/GenBank/DDBJ whole genome shotgun (WGS) entry which is preliminary data.</text>
</comment>
<organism evidence="2">
    <name type="scientific">marine sediment metagenome</name>
    <dbReference type="NCBI Taxonomy" id="412755"/>
    <lineage>
        <taxon>unclassified sequences</taxon>
        <taxon>metagenomes</taxon>
        <taxon>ecological metagenomes</taxon>
    </lineage>
</organism>
<dbReference type="SUPFAM" id="SSF55781">
    <property type="entry name" value="GAF domain-like"/>
    <property type="match status" value="1"/>
</dbReference>